<keyword evidence="4" id="KW-0547">Nucleotide-binding</keyword>
<dbReference type="InterPro" id="IPR011009">
    <property type="entry name" value="Kinase-like_dom_sf"/>
</dbReference>
<evidence type="ECO:0000256" key="5">
    <source>
        <dbReference type="ARBA" id="ARBA00022777"/>
    </source>
</evidence>
<dbReference type="GO" id="GO:0005524">
    <property type="term" value="F:ATP binding"/>
    <property type="evidence" value="ECO:0007669"/>
    <property type="project" value="UniProtKB-KW"/>
</dbReference>
<evidence type="ECO:0000256" key="9">
    <source>
        <dbReference type="ARBA" id="ARBA00048679"/>
    </source>
</evidence>
<dbReference type="GO" id="GO:0005886">
    <property type="term" value="C:plasma membrane"/>
    <property type="evidence" value="ECO:0007669"/>
    <property type="project" value="TreeGrafter"/>
</dbReference>
<dbReference type="InterPro" id="IPR001245">
    <property type="entry name" value="Ser-Thr/Tyr_kinase_cat_dom"/>
</dbReference>
<dbReference type="FunFam" id="3.10.120.10:FF:000003">
    <property type="entry name" value="membrane-associated progesterone receptor component 1"/>
    <property type="match status" value="1"/>
</dbReference>
<comment type="similarity">
    <text evidence="7">Belongs to the cytochrome b5 family. MAPR subfamily.</text>
</comment>
<dbReference type="SMART" id="SM01117">
    <property type="entry name" value="Cyt-b5"/>
    <property type="match status" value="1"/>
</dbReference>
<evidence type="ECO:0000256" key="3">
    <source>
        <dbReference type="ARBA" id="ARBA00022679"/>
    </source>
</evidence>
<dbReference type="Pfam" id="PF07714">
    <property type="entry name" value="PK_Tyr_Ser-Thr"/>
    <property type="match status" value="1"/>
</dbReference>
<gene>
    <name evidence="11" type="ORF">LSALG_LOCUS8280</name>
</gene>
<dbReference type="SUPFAM" id="SSF55856">
    <property type="entry name" value="Cytochrome b5-like heme/steroid binding domain"/>
    <property type="match status" value="1"/>
</dbReference>
<sequence>MSSIKEFAHLKISLEAIKLATNNFGDSCYISEGGFGKVYKGELFHFGDQIMVAAKRLDRRFGQGTPEFWKEIMMLSRYRHENLVALLGFCDEGGENILVYEYLPNQSLDKYLSSSNLSWIQRLNICIGAACGLEYLHNPGDTTQRVLHRDMKSSNILLDKNWNAKISDFGLSKLGPANQEFTFLITHAVGTPGYCDPLYGDTGFLTKESDVYSFGVILFEVLCGRLCVSNCDDNRRFLSKLAQSCYEEKKLQTVVLDCLQEQIYPDCLEMFSKTAYQCLHKDHNERPLVAEIVKQLKDALKCQVEYMVEKEKKFIFYTAFYAEVNMHMHDELEQVSSNNYEESMDMQIIQHNDMSEEELKAYDGRDPRKPVLLAIKGQIYDVSSARMFYGAGGTYGEWSGKDASRAIAKFSFEEEDLNSDLTGLEKVELEALDDWDIMFRSKYVKVGSIENPKKNLPAWIYKKFKEKSHYYKKSHRTRHIAPAMECIFQGLCWLHITPVGRVDLFLYCCQRIAPPLPEYRHNNTTTFLPATTICYILSKFLKLCMYNVFHSELTRALVAMGSISGDMKHLQDNWSNSNEASTTTFSDV</sequence>
<dbReference type="InterPro" id="IPR045272">
    <property type="entry name" value="ANXUR1/2-like"/>
</dbReference>
<dbReference type="Gene3D" id="1.10.510.10">
    <property type="entry name" value="Transferase(Phosphotransferase) domain 1"/>
    <property type="match status" value="1"/>
</dbReference>
<dbReference type="PROSITE" id="PS00108">
    <property type="entry name" value="PROTEIN_KINASE_ST"/>
    <property type="match status" value="1"/>
</dbReference>
<dbReference type="GO" id="GO:0009506">
    <property type="term" value="C:plasmodesma"/>
    <property type="evidence" value="ECO:0007669"/>
    <property type="project" value="TreeGrafter"/>
</dbReference>
<dbReference type="Proteomes" id="UP001177003">
    <property type="component" value="Chromosome 1"/>
</dbReference>
<evidence type="ECO:0000256" key="2">
    <source>
        <dbReference type="ARBA" id="ARBA00022527"/>
    </source>
</evidence>
<comment type="catalytic activity">
    <reaction evidence="8">
        <text>L-threonyl-[protein] + ATP = O-phospho-L-threonyl-[protein] + ADP + H(+)</text>
        <dbReference type="Rhea" id="RHEA:46608"/>
        <dbReference type="Rhea" id="RHEA-COMP:11060"/>
        <dbReference type="Rhea" id="RHEA-COMP:11605"/>
        <dbReference type="ChEBI" id="CHEBI:15378"/>
        <dbReference type="ChEBI" id="CHEBI:30013"/>
        <dbReference type="ChEBI" id="CHEBI:30616"/>
        <dbReference type="ChEBI" id="CHEBI:61977"/>
        <dbReference type="ChEBI" id="CHEBI:456216"/>
        <dbReference type="EC" id="2.7.11.1"/>
    </reaction>
</comment>
<evidence type="ECO:0000313" key="12">
    <source>
        <dbReference type="Proteomes" id="UP001177003"/>
    </source>
</evidence>
<keyword evidence="6" id="KW-0067">ATP-binding</keyword>
<dbReference type="AlphaFoldDB" id="A0AA35VTZ4"/>
<name>A0AA35VTZ4_LACSI</name>
<dbReference type="GO" id="GO:0004714">
    <property type="term" value="F:transmembrane receptor protein tyrosine kinase activity"/>
    <property type="evidence" value="ECO:0007669"/>
    <property type="project" value="InterPro"/>
</dbReference>
<evidence type="ECO:0000256" key="6">
    <source>
        <dbReference type="ARBA" id="ARBA00022840"/>
    </source>
</evidence>
<proteinExistence type="inferred from homology"/>
<feature type="domain" description="Protein kinase" evidence="10">
    <location>
        <begin position="24"/>
        <end position="300"/>
    </location>
</feature>
<dbReference type="InterPro" id="IPR001199">
    <property type="entry name" value="Cyt_B5-like_heme/steroid-bd"/>
</dbReference>
<keyword evidence="12" id="KW-1185">Reference proteome</keyword>
<dbReference type="GO" id="GO:0004674">
    <property type="term" value="F:protein serine/threonine kinase activity"/>
    <property type="evidence" value="ECO:0007669"/>
    <property type="project" value="UniProtKB-KW"/>
</dbReference>
<dbReference type="InterPro" id="IPR000719">
    <property type="entry name" value="Prot_kinase_dom"/>
</dbReference>
<dbReference type="PANTHER" id="PTHR27003:SF459">
    <property type="entry name" value="IQ MOTIF, EF-HAND BINDING SITE, PROTEIN KINASE-LIKE DOMAIN PROTEIN-RELATED"/>
    <property type="match status" value="1"/>
</dbReference>
<dbReference type="EC" id="2.7.11.1" evidence="1"/>
<dbReference type="Gene3D" id="3.30.200.20">
    <property type="entry name" value="Phosphorylase Kinase, domain 1"/>
    <property type="match status" value="1"/>
</dbReference>
<keyword evidence="3" id="KW-0808">Transferase</keyword>
<dbReference type="FunFam" id="1.10.510.10:FF:001023">
    <property type="entry name" value="Os07g0541700 protein"/>
    <property type="match status" value="1"/>
</dbReference>
<dbReference type="SUPFAM" id="SSF56112">
    <property type="entry name" value="Protein kinase-like (PK-like)"/>
    <property type="match status" value="1"/>
</dbReference>
<dbReference type="PANTHER" id="PTHR27003">
    <property type="entry name" value="OS07G0166700 PROTEIN"/>
    <property type="match status" value="1"/>
</dbReference>
<evidence type="ECO:0000313" key="11">
    <source>
        <dbReference type="EMBL" id="CAI9267822.1"/>
    </source>
</evidence>
<evidence type="ECO:0000256" key="1">
    <source>
        <dbReference type="ARBA" id="ARBA00012513"/>
    </source>
</evidence>
<dbReference type="FunFam" id="3.30.200.20:FF:000039">
    <property type="entry name" value="receptor-like protein kinase FERONIA"/>
    <property type="match status" value="1"/>
</dbReference>
<accession>A0AA35VTZ4</accession>
<dbReference type="InterPro" id="IPR036400">
    <property type="entry name" value="Cyt_B5-like_heme/steroid_sf"/>
</dbReference>
<evidence type="ECO:0000256" key="4">
    <source>
        <dbReference type="ARBA" id="ARBA00022741"/>
    </source>
</evidence>
<keyword evidence="2" id="KW-0723">Serine/threonine-protein kinase</keyword>
<reference evidence="11" key="1">
    <citation type="submission" date="2023-04" db="EMBL/GenBank/DDBJ databases">
        <authorList>
            <person name="Vijverberg K."/>
            <person name="Xiong W."/>
            <person name="Schranz E."/>
        </authorList>
    </citation>
    <scope>NUCLEOTIDE SEQUENCE</scope>
</reference>
<dbReference type="InterPro" id="IPR008271">
    <property type="entry name" value="Ser/Thr_kinase_AS"/>
</dbReference>
<dbReference type="Pfam" id="PF00173">
    <property type="entry name" value="Cyt-b5"/>
    <property type="match status" value="1"/>
</dbReference>
<comment type="catalytic activity">
    <reaction evidence="9">
        <text>L-seryl-[protein] + ATP = O-phospho-L-seryl-[protein] + ADP + H(+)</text>
        <dbReference type="Rhea" id="RHEA:17989"/>
        <dbReference type="Rhea" id="RHEA-COMP:9863"/>
        <dbReference type="Rhea" id="RHEA-COMP:11604"/>
        <dbReference type="ChEBI" id="CHEBI:15378"/>
        <dbReference type="ChEBI" id="CHEBI:29999"/>
        <dbReference type="ChEBI" id="CHEBI:30616"/>
        <dbReference type="ChEBI" id="CHEBI:83421"/>
        <dbReference type="ChEBI" id="CHEBI:456216"/>
        <dbReference type="EC" id="2.7.11.1"/>
    </reaction>
</comment>
<keyword evidence="5" id="KW-0418">Kinase</keyword>
<dbReference type="PROSITE" id="PS50011">
    <property type="entry name" value="PROTEIN_KINASE_DOM"/>
    <property type="match status" value="1"/>
</dbReference>
<evidence type="ECO:0000259" key="10">
    <source>
        <dbReference type="PROSITE" id="PS50011"/>
    </source>
</evidence>
<dbReference type="SMART" id="SM00220">
    <property type="entry name" value="S_TKc"/>
    <property type="match status" value="1"/>
</dbReference>
<protein>
    <recommendedName>
        <fullName evidence="1">non-specific serine/threonine protein kinase</fullName>
        <ecNumber evidence="1">2.7.11.1</ecNumber>
    </recommendedName>
</protein>
<evidence type="ECO:0000256" key="7">
    <source>
        <dbReference type="ARBA" id="ARBA00038357"/>
    </source>
</evidence>
<dbReference type="EMBL" id="OX465077">
    <property type="protein sequence ID" value="CAI9267822.1"/>
    <property type="molecule type" value="Genomic_DNA"/>
</dbReference>
<evidence type="ECO:0000256" key="8">
    <source>
        <dbReference type="ARBA" id="ARBA00047899"/>
    </source>
</evidence>
<organism evidence="11 12">
    <name type="scientific">Lactuca saligna</name>
    <name type="common">Willowleaf lettuce</name>
    <dbReference type="NCBI Taxonomy" id="75948"/>
    <lineage>
        <taxon>Eukaryota</taxon>
        <taxon>Viridiplantae</taxon>
        <taxon>Streptophyta</taxon>
        <taxon>Embryophyta</taxon>
        <taxon>Tracheophyta</taxon>
        <taxon>Spermatophyta</taxon>
        <taxon>Magnoliopsida</taxon>
        <taxon>eudicotyledons</taxon>
        <taxon>Gunneridae</taxon>
        <taxon>Pentapetalae</taxon>
        <taxon>asterids</taxon>
        <taxon>campanulids</taxon>
        <taxon>Asterales</taxon>
        <taxon>Asteraceae</taxon>
        <taxon>Cichorioideae</taxon>
        <taxon>Cichorieae</taxon>
        <taxon>Lactucinae</taxon>
        <taxon>Lactuca</taxon>
    </lineage>
</organism>
<dbReference type="Gene3D" id="3.10.120.10">
    <property type="entry name" value="Cytochrome b5-like heme/steroid binding domain"/>
    <property type="match status" value="1"/>
</dbReference>